<accession>A0A9N9XAK5</accession>
<dbReference type="Proteomes" id="UP001153709">
    <property type="component" value="Chromosome 10"/>
</dbReference>
<dbReference type="EMBL" id="OU898285">
    <property type="protein sequence ID" value="CAG9828397.1"/>
    <property type="molecule type" value="Genomic_DNA"/>
</dbReference>
<evidence type="ECO:0000313" key="2">
    <source>
        <dbReference type="Proteomes" id="UP001153709"/>
    </source>
</evidence>
<sequence>MYGVSKFKIKCITHKYLVVGHTQNQSDSIHSTIEKQVTRSLKSGPIFVPDQFSTLIQLAKKKGNPLKVKEVTHEQFISVKQHSADFGNFTKSSKGEQTLQVDVREFKPRKMTRQSGTEHVRPDNVLPPLQRAYSSKLPLNENKRNYLKFYTEGIYSKVL</sequence>
<dbReference type="OrthoDB" id="6776127at2759"/>
<organism evidence="1 2">
    <name type="scientific">Diabrotica balteata</name>
    <name type="common">Banded cucumber beetle</name>
    <dbReference type="NCBI Taxonomy" id="107213"/>
    <lineage>
        <taxon>Eukaryota</taxon>
        <taxon>Metazoa</taxon>
        <taxon>Ecdysozoa</taxon>
        <taxon>Arthropoda</taxon>
        <taxon>Hexapoda</taxon>
        <taxon>Insecta</taxon>
        <taxon>Pterygota</taxon>
        <taxon>Neoptera</taxon>
        <taxon>Endopterygota</taxon>
        <taxon>Coleoptera</taxon>
        <taxon>Polyphaga</taxon>
        <taxon>Cucujiformia</taxon>
        <taxon>Chrysomeloidea</taxon>
        <taxon>Chrysomelidae</taxon>
        <taxon>Galerucinae</taxon>
        <taxon>Diabroticina</taxon>
        <taxon>Diabroticites</taxon>
        <taxon>Diabrotica</taxon>
    </lineage>
</organism>
<dbReference type="AlphaFoldDB" id="A0A9N9XAK5"/>
<protein>
    <submittedName>
        <fullName evidence="1">Uncharacterized protein</fullName>
    </submittedName>
</protein>
<gene>
    <name evidence="1" type="ORF">DIABBA_LOCUS2321</name>
</gene>
<proteinExistence type="predicted"/>
<name>A0A9N9XAK5_DIABA</name>
<reference evidence="1" key="1">
    <citation type="submission" date="2022-01" db="EMBL/GenBank/DDBJ databases">
        <authorList>
            <person name="King R."/>
        </authorList>
    </citation>
    <scope>NUCLEOTIDE SEQUENCE</scope>
</reference>
<evidence type="ECO:0000313" key="1">
    <source>
        <dbReference type="EMBL" id="CAG9828397.1"/>
    </source>
</evidence>
<keyword evidence="2" id="KW-1185">Reference proteome</keyword>